<evidence type="ECO:0008006" key="3">
    <source>
        <dbReference type="Google" id="ProtNLM"/>
    </source>
</evidence>
<evidence type="ECO:0000313" key="2">
    <source>
        <dbReference type="Proteomes" id="UP001162480"/>
    </source>
</evidence>
<dbReference type="AlphaFoldDB" id="A0AA36FF73"/>
<accession>A0AA36FF73</accession>
<name>A0AA36FF73_OCTVU</name>
<dbReference type="PANTHER" id="PTHR47326">
    <property type="entry name" value="TRANSPOSABLE ELEMENT TC3 TRANSPOSASE-LIKE PROTEIN"/>
    <property type="match status" value="1"/>
</dbReference>
<evidence type="ECO:0000313" key="1">
    <source>
        <dbReference type="EMBL" id="CAI9734929.1"/>
    </source>
</evidence>
<organism evidence="1 2">
    <name type="scientific">Octopus vulgaris</name>
    <name type="common">Common octopus</name>
    <dbReference type="NCBI Taxonomy" id="6645"/>
    <lineage>
        <taxon>Eukaryota</taxon>
        <taxon>Metazoa</taxon>
        <taxon>Spiralia</taxon>
        <taxon>Lophotrochozoa</taxon>
        <taxon>Mollusca</taxon>
        <taxon>Cephalopoda</taxon>
        <taxon>Coleoidea</taxon>
        <taxon>Octopodiformes</taxon>
        <taxon>Octopoda</taxon>
        <taxon>Incirrata</taxon>
        <taxon>Octopodidae</taxon>
        <taxon>Octopus</taxon>
    </lineage>
</organism>
<dbReference type="EMBL" id="OX597830">
    <property type="protein sequence ID" value="CAI9734929.1"/>
    <property type="molecule type" value="Genomic_DNA"/>
</dbReference>
<sequence length="175" mass="20160">MANRMRTAWQEAFHSPPPSRQTIYWIRNKFDATGSVSKAPKSGRSKTSVTERNEMLVAMAFVNCPKKSTQRASLELSIPRTPLQRLMHKLKLRHFRARLVHGVLEGDPDRRLQSCELMRDQIANEQPDYLDKIIWPDDVCFKASGHVNMRNSGYWAEENLHLTTESQLNQPSVTV</sequence>
<dbReference type="PANTHER" id="PTHR47326:SF1">
    <property type="entry name" value="HTH PSQ-TYPE DOMAIN-CONTAINING PROTEIN"/>
    <property type="match status" value="1"/>
</dbReference>
<gene>
    <name evidence="1" type="ORF">OCTVUL_1B031648</name>
</gene>
<proteinExistence type="predicted"/>
<protein>
    <recommendedName>
        <fullName evidence="3">DUF4817 domain-containing protein</fullName>
    </recommendedName>
</protein>
<keyword evidence="2" id="KW-1185">Reference proteome</keyword>
<dbReference type="Proteomes" id="UP001162480">
    <property type="component" value="Chromosome 17"/>
</dbReference>
<reference evidence="1" key="1">
    <citation type="submission" date="2023-08" db="EMBL/GenBank/DDBJ databases">
        <authorList>
            <person name="Alioto T."/>
            <person name="Alioto T."/>
            <person name="Gomez Garrido J."/>
        </authorList>
    </citation>
    <scope>NUCLEOTIDE SEQUENCE</scope>
</reference>